<evidence type="ECO:0000256" key="1">
    <source>
        <dbReference type="SAM" id="Phobius"/>
    </source>
</evidence>
<dbReference type="EMBL" id="JABEND010000007">
    <property type="protein sequence ID" value="NNG36683.1"/>
    <property type="molecule type" value="Genomic_DNA"/>
</dbReference>
<dbReference type="InterPro" id="IPR043762">
    <property type="entry name" value="DUF5708"/>
</dbReference>
<dbReference type="RefSeq" id="WP_171200368.1">
    <property type="nucleotide sequence ID" value="NZ_JABEND010000007.1"/>
</dbReference>
<organism evidence="2 3">
    <name type="scientific">Nakamurella aerolata</name>
    <dbReference type="NCBI Taxonomy" id="1656892"/>
    <lineage>
        <taxon>Bacteria</taxon>
        <taxon>Bacillati</taxon>
        <taxon>Actinomycetota</taxon>
        <taxon>Actinomycetes</taxon>
        <taxon>Nakamurellales</taxon>
        <taxon>Nakamurellaceae</taxon>
        <taxon>Nakamurella</taxon>
    </lineage>
</organism>
<feature type="transmembrane region" description="Helical" evidence="1">
    <location>
        <begin position="38"/>
        <end position="58"/>
    </location>
</feature>
<evidence type="ECO:0000313" key="2">
    <source>
        <dbReference type="EMBL" id="NNG36683.1"/>
    </source>
</evidence>
<keyword evidence="1" id="KW-1133">Transmembrane helix</keyword>
<proteinExistence type="predicted"/>
<dbReference type="Proteomes" id="UP000562984">
    <property type="component" value="Unassembled WGS sequence"/>
</dbReference>
<gene>
    <name evidence="2" type="ORF">HKD39_13375</name>
</gene>
<comment type="caution">
    <text evidence="2">The sequence shown here is derived from an EMBL/GenBank/DDBJ whole genome shotgun (WGS) entry which is preliminary data.</text>
</comment>
<name>A0A849AAN9_9ACTN</name>
<protein>
    <submittedName>
        <fullName evidence="2">Uncharacterized protein</fullName>
    </submittedName>
</protein>
<keyword evidence="1" id="KW-0812">Transmembrane</keyword>
<keyword evidence="3" id="KW-1185">Reference proteome</keyword>
<sequence length="68" mass="7200">MSKNSGHLVIGGVMLALGTVLALTTKNVETPIVSLDKVGIVLIVLGAIEVLWTLKVMLFPSPNSRSQQ</sequence>
<dbReference type="Pfam" id="PF18969">
    <property type="entry name" value="DUF5708"/>
    <property type="match status" value="1"/>
</dbReference>
<accession>A0A849AAN9</accession>
<dbReference type="AlphaFoldDB" id="A0A849AAN9"/>
<evidence type="ECO:0000313" key="3">
    <source>
        <dbReference type="Proteomes" id="UP000562984"/>
    </source>
</evidence>
<reference evidence="2 3" key="1">
    <citation type="submission" date="2020-05" db="EMBL/GenBank/DDBJ databases">
        <title>Nakamurella sp. DB0629 isolated from air conditioner.</title>
        <authorList>
            <person name="Kim D.H."/>
            <person name="Kim D.-U."/>
        </authorList>
    </citation>
    <scope>NUCLEOTIDE SEQUENCE [LARGE SCALE GENOMIC DNA]</scope>
    <source>
        <strain evidence="2 3">DB0629</strain>
    </source>
</reference>
<keyword evidence="1" id="KW-0472">Membrane</keyword>